<dbReference type="AlphaFoldDB" id="A0A0A5HLI1"/>
<name>A0A0A5HLI1_9BACI</name>
<dbReference type="RefSeq" id="WP_036836289.1">
    <property type="nucleotide sequence ID" value="NZ_AVPG01000038.1"/>
</dbReference>
<accession>A0A0A5HLI1</accession>
<reference evidence="1 2" key="1">
    <citation type="submission" date="2013-08" db="EMBL/GenBank/DDBJ databases">
        <authorList>
            <person name="Huang J."/>
            <person name="Wang G."/>
        </authorList>
    </citation>
    <scope>NUCLEOTIDE SEQUENCE [LARGE SCALE GENOMIC DNA]</scope>
    <source>
        <strain evidence="1 2">JSM 072002</strain>
    </source>
</reference>
<dbReference type="STRING" id="1385512.N784_13470"/>
<gene>
    <name evidence="1" type="ORF">N784_13470</name>
</gene>
<protein>
    <submittedName>
        <fullName evidence="1">Uncharacterized protein</fullName>
    </submittedName>
</protein>
<dbReference type="EMBL" id="AVPG01000038">
    <property type="protein sequence ID" value="KGX84467.1"/>
    <property type="molecule type" value="Genomic_DNA"/>
</dbReference>
<evidence type="ECO:0000313" key="1">
    <source>
        <dbReference type="EMBL" id="KGX84467.1"/>
    </source>
</evidence>
<organism evidence="1 2">
    <name type="scientific">Pontibacillus litoralis JSM 072002</name>
    <dbReference type="NCBI Taxonomy" id="1385512"/>
    <lineage>
        <taxon>Bacteria</taxon>
        <taxon>Bacillati</taxon>
        <taxon>Bacillota</taxon>
        <taxon>Bacilli</taxon>
        <taxon>Bacillales</taxon>
        <taxon>Bacillaceae</taxon>
        <taxon>Pontibacillus</taxon>
    </lineage>
</organism>
<proteinExistence type="predicted"/>
<keyword evidence="2" id="KW-1185">Reference proteome</keyword>
<dbReference type="Proteomes" id="UP000030401">
    <property type="component" value="Unassembled WGS sequence"/>
</dbReference>
<dbReference type="OrthoDB" id="9794671at2"/>
<evidence type="ECO:0000313" key="2">
    <source>
        <dbReference type="Proteomes" id="UP000030401"/>
    </source>
</evidence>
<comment type="caution">
    <text evidence="1">The sequence shown here is derived from an EMBL/GenBank/DDBJ whole genome shotgun (WGS) entry which is preliminary data.</text>
</comment>
<sequence length="132" mass="15113">MDPLKTLLDSKKSEIKTLKAEIKILEKDGSGSMKRGALSKKISKLEDFVWSFSPRYMEPRQIGSIVINYKLYSRFIKGLKGHFLTEEITEEALLVRYYKGSRKGVLRLNDLSSFFPEGSEFSQAELQEVSVL</sequence>